<dbReference type="InterPro" id="IPR005224">
    <property type="entry name" value="SfsA"/>
</dbReference>
<dbReference type="Pfam" id="PF17746">
    <property type="entry name" value="SfsA_N"/>
    <property type="match status" value="1"/>
</dbReference>
<evidence type="ECO:0000313" key="5">
    <source>
        <dbReference type="Proteomes" id="UP000822142"/>
    </source>
</evidence>
<proteinExistence type="inferred from homology"/>
<comment type="caution">
    <text evidence="4">The sequence shown here is derived from an EMBL/GenBank/DDBJ whole genome shotgun (WGS) entry which is preliminary data.</text>
</comment>
<dbReference type="PANTHER" id="PTHR30545">
    <property type="entry name" value="SUGAR FERMENTATION STIMULATION PROTEIN A"/>
    <property type="match status" value="1"/>
</dbReference>
<accession>A0ABX2IDS5</accession>
<dbReference type="NCBIfam" id="TIGR00230">
    <property type="entry name" value="sfsA"/>
    <property type="match status" value="1"/>
</dbReference>
<dbReference type="RefSeq" id="WP_173749942.1">
    <property type="nucleotide sequence ID" value="NZ_JAAITA010000019.1"/>
</dbReference>
<evidence type="ECO:0000259" key="2">
    <source>
        <dbReference type="Pfam" id="PF03749"/>
    </source>
</evidence>
<comment type="similarity">
    <text evidence="1">Belongs to the SfsA family.</text>
</comment>
<dbReference type="Pfam" id="PF03749">
    <property type="entry name" value="SfsA"/>
    <property type="match status" value="1"/>
</dbReference>
<evidence type="ECO:0000259" key="3">
    <source>
        <dbReference type="Pfam" id="PF17746"/>
    </source>
</evidence>
<dbReference type="PANTHER" id="PTHR30545:SF2">
    <property type="entry name" value="SUGAR FERMENTATION STIMULATION PROTEIN A"/>
    <property type="match status" value="1"/>
</dbReference>
<dbReference type="InterPro" id="IPR041465">
    <property type="entry name" value="SfsA_N"/>
</dbReference>
<dbReference type="Proteomes" id="UP000822142">
    <property type="component" value="Unassembled WGS sequence"/>
</dbReference>
<feature type="domain" description="SfsA N-terminal OB" evidence="3">
    <location>
        <begin position="12"/>
        <end position="76"/>
    </location>
</feature>
<dbReference type="CDD" id="cd22359">
    <property type="entry name" value="SfsA-like_bacterial"/>
    <property type="match status" value="1"/>
</dbReference>
<sequence length="239" mass="27541">MQYENIREGIFLKRPNRFIAHVEIDEKVEICHVKNTGRCRELLVPGTPVFLEKSGNPNRKTQYDLIAVKKGERLINMDSQIPNKVVEEWLLKGNLFGKEARVKREVTYGNSRFDLYIESQGRKCFMEVKGVTLEEDGVVRFPDAPTERGVKHVKELCRCIEDGYEAYIMFVVQMANVKYFEPNEATHPEFGAALREAQQAGVHILAYACDVRKDLINLSKPVRVYLNGNTKIREQETEC</sequence>
<name>A0ABX2IDS5_BLAHA</name>
<keyword evidence="5" id="KW-1185">Reference proteome</keyword>
<organism evidence="4 5">
    <name type="scientific">Blautia hansenii</name>
    <name type="common">Ruminococcus hansenii</name>
    <dbReference type="NCBI Taxonomy" id="1322"/>
    <lineage>
        <taxon>Bacteria</taxon>
        <taxon>Bacillati</taxon>
        <taxon>Bacillota</taxon>
        <taxon>Clostridia</taxon>
        <taxon>Lachnospirales</taxon>
        <taxon>Lachnospiraceae</taxon>
        <taxon>Blautia</taxon>
    </lineage>
</organism>
<protein>
    <recommendedName>
        <fullName evidence="1">Sugar fermentation stimulation protein homolog</fullName>
    </recommendedName>
</protein>
<dbReference type="Gene3D" id="2.40.50.580">
    <property type="match status" value="1"/>
</dbReference>
<dbReference type="HAMAP" id="MF_00095">
    <property type="entry name" value="SfsA"/>
    <property type="match status" value="1"/>
</dbReference>
<gene>
    <name evidence="1 4" type="primary">sfsA</name>
    <name evidence="4" type="ORF">G5A70_12365</name>
</gene>
<reference evidence="4 5" key="1">
    <citation type="journal article" date="2020" name="Cell Host Microbe">
        <title>Functional and Genomic Variation between Human-Derived Isolates of Lachnospiraceae Reveals Inter- and Intra-Species Diversity.</title>
        <authorList>
            <person name="Sorbara M.T."/>
            <person name="Littmann E.R."/>
            <person name="Fontana E."/>
            <person name="Moody T.U."/>
            <person name="Kohout C.E."/>
            <person name="Gjonbalaj M."/>
            <person name="Eaton V."/>
            <person name="Seok R."/>
            <person name="Leiner I.M."/>
            <person name="Pamer E.G."/>
        </authorList>
    </citation>
    <scope>NUCLEOTIDE SEQUENCE [LARGE SCALE GENOMIC DNA]</scope>
    <source>
        <strain evidence="4 5">MSK.15.26</strain>
    </source>
</reference>
<feature type="domain" description="Sugar fermentation stimulation protein C-terminal" evidence="2">
    <location>
        <begin position="80"/>
        <end position="213"/>
    </location>
</feature>
<dbReference type="Gene3D" id="3.40.1350.60">
    <property type="match status" value="1"/>
</dbReference>
<dbReference type="EMBL" id="JAAITA010000019">
    <property type="protein sequence ID" value="NSJ86948.1"/>
    <property type="molecule type" value="Genomic_DNA"/>
</dbReference>
<evidence type="ECO:0000256" key="1">
    <source>
        <dbReference type="HAMAP-Rule" id="MF_00095"/>
    </source>
</evidence>
<evidence type="ECO:0000313" key="4">
    <source>
        <dbReference type="EMBL" id="NSJ86948.1"/>
    </source>
</evidence>
<dbReference type="InterPro" id="IPR040452">
    <property type="entry name" value="SfsA_C"/>
</dbReference>